<organism evidence="10 11">
    <name type="scientific">Inquilinus limosus MP06</name>
    <dbReference type="NCBI Taxonomy" id="1398085"/>
    <lineage>
        <taxon>Bacteria</taxon>
        <taxon>Pseudomonadati</taxon>
        <taxon>Pseudomonadota</taxon>
        <taxon>Alphaproteobacteria</taxon>
        <taxon>Rhodospirillales</taxon>
        <taxon>Rhodospirillaceae</taxon>
        <taxon>Inquilinus</taxon>
    </lineage>
</organism>
<dbReference type="AlphaFoldDB" id="A0A0A0DB18"/>
<dbReference type="SUPFAM" id="SSF101386">
    <property type="entry name" value="all-alpha NTP pyrophosphatases"/>
    <property type="match status" value="1"/>
</dbReference>
<evidence type="ECO:0000256" key="9">
    <source>
        <dbReference type="HAMAP-Rule" id="MF_01020"/>
    </source>
</evidence>
<comment type="caution">
    <text evidence="10">The sequence shown here is derived from an EMBL/GenBank/DDBJ whole genome shotgun (WGS) entry which is preliminary data.</text>
</comment>
<evidence type="ECO:0000256" key="7">
    <source>
        <dbReference type="ARBA" id="ARBA00022840"/>
    </source>
</evidence>
<dbReference type="GO" id="GO:0005737">
    <property type="term" value="C:cytoplasm"/>
    <property type="evidence" value="ECO:0007669"/>
    <property type="project" value="UniProtKB-SubCell"/>
</dbReference>
<dbReference type="PANTHER" id="PTHR42945">
    <property type="entry name" value="HISTIDINE BIOSYNTHESIS BIFUNCTIONAL PROTEIN"/>
    <property type="match status" value="1"/>
</dbReference>
<dbReference type="NCBIfam" id="TIGR03188">
    <property type="entry name" value="histidine_hisI"/>
    <property type="match status" value="1"/>
</dbReference>
<keyword evidence="6 9" id="KW-0378">Hydrolase</keyword>
<dbReference type="NCBIfam" id="NF001611">
    <property type="entry name" value="PRK00400.1-3"/>
    <property type="match status" value="1"/>
</dbReference>
<gene>
    <name evidence="9" type="primary">hisE</name>
    <name evidence="10" type="ORF">P409_11550</name>
</gene>
<dbReference type="GO" id="GO:0004636">
    <property type="term" value="F:phosphoribosyl-ATP diphosphatase activity"/>
    <property type="evidence" value="ECO:0007669"/>
    <property type="project" value="UniProtKB-UniRule"/>
</dbReference>
<dbReference type="PANTHER" id="PTHR42945:SF1">
    <property type="entry name" value="HISTIDINE BIOSYNTHESIS BIFUNCTIONAL PROTEIN HIS7"/>
    <property type="match status" value="1"/>
</dbReference>
<dbReference type="RefSeq" id="WP_034835853.1">
    <property type="nucleotide sequence ID" value="NZ_JANX01000112.1"/>
</dbReference>
<name>A0A0A0DB18_9PROT</name>
<evidence type="ECO:0000256" key="1">
    <source>
        <dbReference type="ARBA" id="ARBA00001460"/>
    </source>
</evidence>
<accession>A0A0A0DB18</accession>
<evidence type="ECO:0000256" key="3">
    <source>
        <dbReference type="ARBA" id="ARBA00009392"/>
    </source>
</evidence>
<dbReference type="Gene3D" id="1.10.287.1080">
    <property type="entry name" value="MazG-like"/>
    <property type="match status" value="1"/>
</dbReference>
<dbReference type="GO" id="GO:0005524">
    <property type="term" value="F:ATP binding"/>
    <property type="evidence" value="ECO:0007669"/>
    <property type="project" value="UniProtKB-KW"/>
</dbReference>
<evidence type="ECO:0000256" key="4">
    <source>
        <dbReference type="ARBA" id="ARBA00022605"/>
    </source>
</evidence>
<keyword evidence="4 9" id="KW-0028">Amino-acid biosynthesis</keyword>
<dbReference type="CDD" id="cd11534">
    <property type="entry name" value="NTP-PPase_HisIE_like"/>
    <property type="match status" value="1"/>
</dbReference>
<evidence type="ECO:0000256" key="2">
    <source>
        <dbReference type="ARBA" id="ARBA00005204"/>
    </source>
</evidence>
<dbReference type="InterPro" id="IPR008179">
    <property type="entry name" value="HisE"/>
</dbReference>
<evidence type="ECO:0000256" key="6">
    <source>
        <dbReference type="ARBA" id="ARBA00022801"/>
    </source>
</evidence>
<comment type="subcellular location">
    <subcellularLocation>
        <location evidence="9">Cytoplasm</location>
    </subcellularLocation>
</comment>
<dbReference type="EC" id="3.6.1.31" evidence="9"/>
<evidence type="ECO:0000256" key="8">
    <source>
        <dbReference type="ARBA" id="ARBA00023102"/>
    </source>
</evidence>
<dbReference type="GO" id="GO:0000105">
    <property type="term" value="P:L-histidine biosynthetic process"/>
    <property type="evidence" value="ECO:0007669"/>
    <property type="project" value="UniProtKB-UniRule"/>
</dbReference>
<protein>
    <recommendedName>
        <fullName evidence="9">Phosphoribosyl-ATP pyrophosphatase</fullName>
        <shortName evidence="9">PRA-PH</shortName>
        <ecNumber evidence="9">3.6.1.31</ecNumber>
    </recommendedName>
</protein>
<keyword evidence="8 9" id="KW-0368">Histidine biosynthesis</keyword>
<evidence type="ECO:0000256" key="5">
    <source>
        <dbReference type="ARBA" id="ARBA00022741"/>
    </source>
</evidence>
<dbReference type="EMBL" id="JANX01000112">
    <property type="protein sequence ID" value="KGM34187.1"/>
    <property type="molecule type" value="Genomic_DNA"/>
</dbReference>
<keyword evidence="9" id="KW-0963">Cytoplasm</keyword>
<sequence length="114" mass="12054">MSGGGSPIDARVLDRLAAVIRSRQGADPASSYTAKLFARGRPKIAQKLGEEAVETVIEALRDDPGKIASESADLLYHLLVLWADAGVEPEAVWAVLEAREGTSGIAEKAARPTE</sequence>
<comment type="similarity">
    <text evidence="3 9">Belongs to the PRA-PH family.</text>
</comment>
<dbReference type="NCBIfam" id="NF001613">
    <property type="entry name" value="PRK00400.1-5"/>
    <property type="match status" value="1"/>
</dbReference>
<comment type="catalytic activity">
    <reaction evidence="1 9">
        <text>1-(5-phospho-beta-D-ribosyl)-ATP + H2O = 1-(5-phospho-beta-D-ribosyl)-5'-AMP + diphosphate + H(+)</text>
        <dbReference type="Rhea" id="RHEA:22828"/>
        <dbReference type="ChEBI" id="CHEBI:15377"/>
        <dbReference type="ChEBI" id="CHEBI:15378"/>
        <dbReference type="ChEBI" id="CHEBI:33019"/>
        <dbReference type="ChEBI" id="CHEBI:59457"/>
        <dbReference type="ChEBI" id="CHEBI:73183"/>
        <dbReference type="EC" id="3.6.1.31"/>
    </reaction>
</comment>
<dbReference type="Proteomes" id="UP000029995">
    <property type="component" value="Unassembled WGS sequence"/>
</dbReference>
<dbReference type="Pfam" id="PF01503">
    <property type="entry name" value="PRA-PH"/>
    <property type="match status" value="1"/>
</dbReference>
<reference evidence="10 11" key="1">
    <citation type="submission" date="2014-01" db="EMBL/GenBank/DDBJ databases">
        <title>Genome sequence determination for a cystic fibrosis isolate, Inquilinus limosus.</title>
        <authorList>
            <person name="Pino M."/>
            <person name="Di Conza J."/>
            <person name="Gutkind G."/>
        </authorList>
    </citation>
    <scope>NUCLEOTIDE SEQUENCE [LARGE SCALE GENOMIC DNA]</scope>
    <source>
        <strain evidence="10 11">MP06</strain>
    </source>
</reference>
<evidence type="ECO:0000313" key="10">
    <source>
        <dbReference type="EMBL" id="KGM34187.1"/>
    </source>
</evidence>
<dbReference type="UniPathway" id="UPA00031">
    <property type="reaction ID" value="UER00007"/>
</dbReference>
<dbReference type="HAMAP" id="MF_01020">
    <property type="entry name" value="HisE"/>
    <property type="match status" value="1"/>
</dbReference>
<comment type="pathway">
    <text evidence="2 9">Amino-acid biosynthesis; L-histidine biosynthesis; L-histidine from 5-phospho-alpha-D-ribose 1-diphosphate: step 2/9.</text>
</comment>
<proteinExistence type="inferred from homology"/>
<evidence type="ECO:0000313" key="11">
    <source>
        <dbReference type="Proteomes" id="UP000029995"/>
    </source>
</evidence>
<dbReference type="OrthoDB" id="9814738at2"/>
<keyword evidence="5 9" id="KW-0547">Nucleotide-binding</keyword>
<keyword evidence="7 9" id="KW-0067">ATP-binding</keyword>
<dbReference type="InterPro" id="IPR021130">
    <property type="entry name" value="PRib-ATP_PPHydrolase-like"/>
</dbReference>